<evidence type="ECO:0000256" key="1">
    <source>
        <dbReference type="SAM" id="MobiDB-lite"/>
    </source>
</evidence>
<feature type="compositionally biased region" description="Basic residues" evidence="1">
    <location>
        <begin position="73"/>
        <end position="83"/>
    </location>
</feature>
<organism evidence="2 3">
    <name type="scientific">Phytophthora megakarya</name>
    <dbReference type="NCBI Taxonomy" id="4795"/>
    <lineage>
        <taxon>Eukaryota</taxon>
        <taxon>Sar</taxon>
        <taxon>Stramenopiles</taxon>
        <taxon>Oomycota</taxon>
        <taxon>Peronosporomycetes</taxon>
        <taxon>Peronosporales</taxon>
        <taxon>Peronosporaceae</taxon>
        <taxon>Phytophthora</taxon>
    </lineage>
</organism>
<keyword evidence="3" id="KW-1185">Reference proteome</keyword>
<feature type="compositionally biased region" description="Basic and acidic residues" evidence="1">
    <location>
        <begin position="24"/>
        <end position="37"/>
    </location>
</feature>
<dbReference type="Proteomes" id="UP000198211">
    <property type="component" value="Unassembled WGS sequence"/>
</dbReference>
<gene>
    <name evidence="2" type="ORF">PHMEG_00031995</name>
</gene>
<accession>A0A225UWU7</accession>
<protein>
    <submittedName>
        <fullName evidence="2">Uncharacterized protein</fullName>
    </submittedName>
</protein>
<feature type="region of interest" description="Disordered" evidence="1">
    <location>
        <begin position="22"/>
        <end position="311"/>
    </location>
</feature>
<feature type="compositionally biased region" description="Basic and acidic residues" evidence="1">
    <location>
        <begin position="299"/>
        <end position="311"/>
    </location>
</feature>
<reference evidence="3" key="1">
    <citation type="submission" date="2017-03" db="EMBL/GenBank/DDBJ databases">
        <title>Phytopthora megakarya and P. palmivora, two closely related causual agents of cacao black pod achieved similar genome size and gene model numbers by different mechanisms.</title>
        <authorList>
            <person name="Ali S."/>
            <person name="Shao J."/>
            <person name="Larry D.J."/>
            <person name="Kronmiller B."/>
            <person name="Shen D."/>
            <person name="Strem M.D."/>
            <person name="Melnick R.L."/>
            <person name="Guiltinan M.J."/>
            <person name="Tyler B.M."/>
            <person name="Meinhardt L.W."/>
            <person name="Bailey B.A."/>
        </authorList>
    </citation>
    <scope>NUCLEOTIDE SEQUENCE [LARGE SCALE GENOMIC DNA]</scope>
    <source>
        <strain evidence="3">zdho120</strain>
    </source>
</reference>
<evidence type="ECO:0000313" key="3">
    <source>
        <dbReference type="Proteomes" id="UP000198211"/>
    </source>
</evidence>
<sequence length="499" mass="54904">MLTPEEQELLGVAMVTRLRLAHVRPREWSDSDASRPEPKRRRGSTDAPLSVPSWTVVQCTPGRRSVPDLGPRGHIHLPARGRRRPPDVDARRAGITGSGDGNSAEGWLTRPEPKRRRGSTDAPLSVPSWPGSDEATRVWGGPVPEVVGTSSLASGDAPMLTPDENMSSAGGGSQGSPGLEPIGVYMATTGATAGQPHTAEQPKLYVPVAEYPPGQGARPPTPALPRTAPPVRNDGPGGSEEETKSDVPMTTRGPHLSENSRDQNTAPPVRNDGPGGSEEETKSDVPMTTRGPHLSENSRGQDRDMQEADRQIAELRAALATRDELDRIRNEEYRVARTAQAAQANLSQEAWDRREAEFQERTAREMERRKVSGQDFAGLQAQMYLLEKERAQEREESIQFRAEADRRMEAVTEKRDQAISKATAAIDETKFQADEELSRIRREMEHQARVDRAREAREVELQEAQFRDVSRTGRCRTLTTPTAGACVLPALERERSGKR</sequence>
<dbReference type="OrthoDB" id="143178at2759"/>
<proteinExistence type="predicted"/>
<name>A0A225UWU7_9STRA</name>
<dbReference type="EMBL" id="NBNE01010427">
    <property type="protein sequence ID" value="OWY97463.1"/>
    <property type="molecule type" value="Genomic_DNA"/>
</dbReference>
<comment type="caution">
    <text evidence="2">The sequence shown here is derived from an EMBL/GenBank/DDBJ whole genome shotgun (WGS) entry which is preliminary data.</text>
</comment>
<dbReference type="AlphaFoldDB" id="A0A225UWU7"/>
<evidence type="ECO:0000313" key="2">
    <source>
        <dbReference type="EMBL" id="OWY97463.1"/>
    </source>
</evidence>